<protein>
    <submittedName>
        <fullName evidence="2">Uncharacterized protein</fullName>
    </submittedName>
</protein>
<dbReference type="AlphaFoldDB" id="A0A7Z9A484"/>
<keyword evidence="1" id="KW-0472">Membrane</keyword>
<gene>
    <name evidence="2" type="ORF">NCTC10207_01902</name>
</gene>
<evidence type="ECO:0000256" key="1">
    <source>
        <dbReference type="SAM" id="Phobius"/>
    </source>
</evidence>
<keyword evidence="1" id="KW-0812">Transmembrane</keyword>
<evidence type="ECO:0000313" key="2">
    <source>
        <dbReference type="EMBL" id="VEI24093.1"/>
    </source>
</evidence>
<dbReference type="Proteomes" id="UP000282386">
    <property type="component" value="Chromosome"/>
</dbReference>
<accession>A0A7Z9A484</accession>
<dbReference type="EMBL" id="LR134479">
    <property type="protein sequence ID" value="VEI24093.1"/>
    <property type="molecule type" value="Genomic_DNA"/>
</dbReference>
<name>A0A7Z9A484_9MICC</name>
<proteinExistence type="predicted"/>
<feature type="transmembrane region" description="Helical" evidence="1">
    <location>
        <begin position="45"/>
        <end position="63"/>
    </location>
</feature>
<keyword evidence="1" id="KW-1133">Transmembrane helix</keyword>
<organism evidence="2 3">
    <name type="scientific">Rothia aeria</name>
    <dbReference type="NCBI Taxonomy" id="172042"/>
    <lineage>
        <taxon>Bacteria</taxon>
        <taxon>Bacillati</taxon>
        <taxon>Actinomycetota</taxon>
        <taxon>Actinomycetes</taxon>
        <taxon>Micrococcales</taxon>
        <taxon>Micrococcaceae</taxon>
        <taxon>Rothia</taxon>
    </lineage>
</organism>
<sequence length="82" mass="9109">MIFSFPISGERKIINHSSWFTIIDTGATTIVGHGNLIFLSIYNSVVAYLFSIALICNFLSTYWRSLRGSSSSTITLLVFSLP</sequence>
<evidence type="ECO:0000313" key="3">
    <source>
        <dbReference type="Proteomes" id="UP000282386"/>
    </source>
</evidence>
<reference evidence="2 3" key="1">
    <citation type="submission" date="2018-12" db="EMBL/GenBank/DDBJ databases">
        <authorList>
            <consortium name="Pathogen Informatics"/>
        </authorList>
    </citation>
    <scope>NUCLEOTIDE SEQUENCE [LARGE SCALE GENOMIC DNA]</scope>
    <source>
        <strain evidence="2 3">NCTC10207</strain>
    </source>
</reference>